<name>A0A839N8N4_9MICO</name>
<dbReference type="PANTHER" id="PTHR38459">
    <property type="entry name" value="PROPHAGE BACTOPRENOL-LINKED GLUCOSE TRANSLOCASE HOMOLOG"/>
    <property type="match status" value="1"/>
</dbReference>
<keyword evidence="9" id="KW-1185">Reference proteome</keyword>
<evidence type="ECO:0000256" key="5">
    <source>
        <dbReference type="ARBA" id="ARBA00023136"/>
    </source>
</evidence>
<evidence type="ECO:0000256" key="6">
    <source>
        <dbReference type="SAM" id="Phobius"/>
    </source>
</evidence>
<evidence type="ECO:0000313" key="8">
    <source>
        <dbReference type="EMBL" id="MBB2893159.1"/>
    </source>
</evidence>
<dbReference type="Proteomes" id="UP000559182">
    <property type="component" value="Unassembled WGS sequence"/>
</dbReference>
<reference evidence="8 9" key="1">
    <citation type="submission" date="2020-08" db="EMBL/GenBank/DDBJ databases">
        <title>Sequencing the genomes of 1000 actinobacteria strains.</title>
        <authorList>
            <person name="Klenk H.-P."/>
        </authorList>
    </citation>
    <scope>NUCLEOTIDE SEQUENCE [LARGE SCALE GENOMIC DNA]</scope>
    <source>
        <strain evidence="8 9">DSM 105369</strain>
    </source>
</reference>
<comment type="similarity">
    <text evidence="2">Belongs to the GtrA family.</text>
</comment>
<dbReference type="GO" id="GO:0000271">
    <property type="term" value="P:polysaccharide biosynthetic process"/>
    <property type="evidence" value="ECO:0007669"/>
    <property type="project" value="InterPro"/>
</dbReference>
<feature type="transmembrane region" description="Helical" evidence="6">
    <location>
        <begin position="12"/>
        <end position="34"/>
    </location>
</feature>
<dbReference type="EMBL" id="JACHVQ010000002">
    <property type="protein sequence ID" value="MBB2893159.1"/>
    <property type="molecule type" value="Genomic_DNA"/>
</dbReference>
<evidence type="ECO:0000259" key="7">
    <source>
        <dbReference type="Pfam" id="PF04138"/>
    </source>
</evidence>
<evidence type="ECO:0000256" key="2">
    <source>
        <dbReference type="ARBA" id="ARBA00009399"/>
    </source>
</evidence>
<dbReference type="InterPro" id="IPR007267">
    <property type="entry name" value="GtrA_DPMS_TM"/>
</dbReference>
<feature type="domain" description="GtrA/DPMS transmembrane" evidence="7">
    <location>
        <begin position="16"/>
        <end position="131"/>
    </location>
</feature>
<keyword evidence="3 6" id="KW-0812">Transmembrane</keyword>
<evidence type="ECO:0000256" key="3">
    <source>
        <dbReference type="ARBA" id="ARBA00022692"/>
    </source>
</evidence>
<dbReference type="PANTHER" id="PTHR38459:SF1">
    <property type="entry name" value="PROPHAGE BACTOPRENOL-LINKED GLUCOSE TRANSLOCASE HOMOLOG"/>
    <property type="match status" value="1"/>
</dbReference>
<dbReference type="RefSeq" id="WP_183321507.1">
    <property type="nucleotide sequence ID" value="NZ_JACHVQ010000002.1"/>
</dbReference>
<protein>
    <submittedName>
        <fullName evidence="8">Putative flippase GtrA</fullName>
    </submittedName>
</protein>
<evidence type="ECO:0000256" key="1">
    <source>
        <dbReference type="ARBA" id="ARBA00004141"/>
    </source>
</evidence>
<dbReference type="AlphaFoldDB" id="A0A839N8N4"/>
<sequence>MTGARHTRLSHQLSSFAVIGVASTLANVVLFYLLNLTINTQLANALALIITTVFNTAANRRYTFGVRTREGAGVAQLQGLVLWLIMWAMTALALWLLARADPHASHGTQSVVQFAGNVVATIIRFVMLRKWFAQRPAPVADDPAPAPAE</sequence>
<comment type="caution">
    <text evidence="8">The sequence shown here is derived from an EMBL/GenBank/DDBJ whole genome shotgun (WGS) entry which is preliminary data.</text>
</comment>
<dbReference type="Pfam" id="PF04138">
    <property type="entry name" value="GtrA_DPMS_TM"/>
    <property type="match status" value="1"/>
</dbReference>
<proteinExistence type="inferred from homology"/>
<evidence type="ECO:0000313" key="9">
    <source>
        <dbReference type="Proteomes" id="UP000559182"/>
    </source>
</evidence>
<feature type="transmembrane region" description="Helical" evidence="6">
    <location>
        <begin position="110"/>
        <end position="127"/>
    </location>
</feature>
<keyword evidence="5 6" id="KW-0472">Membrane</keyword>
<dbReference type="InterPro" id="IPR051401">
    <property type="entry name" value="GtrA_CellWall_Glycosyl"/>
</dbReference>
<comment type="subcellular location">
    <subcellularLocation>
        <location evidence="1">Membrane</location>
        <topology evidence="1">Multi-pass membrane protein</topology>
    </subcellularLocation>
</comment>
<feature type="transmembrane region" description="Helical" evidence="6">
    <location>
        <begin position="40"/>
        <end position="58"/>
    </location>
</feature>
<feature type="transmembrane region" description="Helical" evidence="6">
    <location>
        <begin position="79"/>
        <end position="98"/>
    </location>
</feature>
<gene>
    <name evidence="8" type="ORF">FHU39_003177</name>
</gene>
<accession>A0A839N8N4</accession>
<keyword evidence="4 6" id="KW-1133">Transmembrane helix</keyword>
<evidence type="ECO:0000256" key="4">
    <source>
        <dbReference type="ARBA" id="ARBA00022989"/>
    </source>
</evidence>
<organism evidence="8 9">
    <name type="scientific">Flexivirga oryzae</name>
    <dbReference type="NCBI Taxonomy" id="1794944"/>
    <lineage>
        <taxon>Bacteria</taxon>
        <taxon>Bacillati</taxon>
        <taxon>Actinomycetota</taxon>
        <taxon>Actinomycetes</taxon>
        <taxon>Micrococcales</taxon>
        <taxon>Dermacoccaceae</taxon>
        <taxon>Flexivirga</taxon>
    </lineage>
</organism>
<dbReference type="GO" id="GO:0005886">
    <property type="term" value="C:plasma membrane"/>
    <property type="evidence" value="ECO:0007669"/>
    <property type="project" value="TreeGrafter"/>
</dbReference>